<dbReference type="InParanoid" id="A0A6P8Z701"/>
<evidence type="ECO:0000256" key="1">
    <source>
        <dbReference type="SAM" id="MobiDB-lite"/>
    </source>
</evidence>
<keyword evidence="2" id="KW-0472">Membrane</keyword>
<name>A0A6P8Z701_THRPL</name>
<dbReference type="FunCoup" id="A0A6P8Z701">
    <property type="interactions" value="3"/>
</dbReference>
<dbReference type="KEGG" id="tpal:117647922"/>
<feature type="compositionally biased region" description="Polar residues" evidence="1">
    <location>
        <begin position="115"/>
        <end position="157"/>
    </location>
</feature>
<feature type="chain" id="PRO_5028267611" evidence="3">
    <location>
        <begin position="34"/>
        <end position="242"/>
    </location>
</feature>
<evidence type="ECO:0000313" key="5">
    <source>
        <dbReference type="RefSeq" id="XP_034245796.1"/>
    </source>
</evidence>
<keyword evidence="2" id="KW-1133">Transmembrane helix</keyword>
<accession>A0A6P8Z701</accession>
<keyword evidence="4" id="KW-1185">Reference proteome</keyword>
<dbReference type="Proteomes" id="UP000515158">
    <property type="component" value="Unplaced"/>
</dbReference>
<feature type="signal peptide" evidence="3">
    <location>
        <begin position="1"/>
        <end position="33"/>
    </location>
</feature>
<organism evidence="5">
    <name type="scientific">Thrips palmi</name>
    <name type="common">Melon thrips</name>
    <dbReference type="NCBI Taxonomy" id="161013"/>
    <lineage>
        <taxon>Eukaryota</taxon>
        <taxon>Metazoa</taxon>
        <taxon>Ecdysozoa</taxon>
        <taxon>Arthropoda</taxon>
        <taxon>Hexapoda</taxon>
        <taxon>Insecta</taxon>
        <taxon>Pterygota</taxon>
        <taxon>Neoptera</taxon>
        <taxon>Paraneoptera</taxon>
        <taxon>Thysanoptera</taxon>
        <taxon>Terebrantia</taxon>
        <taxon>Thripoidea</taxon>
        <taxon>Thripidae</taxon>
        <taxon>Thrips</taxon>
    </lineage>
</organism>
<protein>
    <submittedName>
        <fullName evidence="5">Uncharacterized protein LOC117647922</fullName>
    </submittedName>
</protein>
<evidence type="ECO:0000313" key="4">
    <source>
        <dbReference type="Proteomes" id="UP000515158"/>
    </source>
</evidence>
<keyword evidence="2" id="KW-0812">Transmembrane</keyword>
<proteinExistence type="predicted"/>
<gene>
    <name evidence="5" type="primary">LOC117647922</name>
</gene>
<reference evidence="5" key="1">
    <citation type="submission" date="2025-08" db="UniProtKB">
        <authorList>
            <consortium name="RefSeq"/>
        </authorList>
    </citation>
    <scope>IDENTIFICATION</scope>
    <source>
        <tissue evidence="5">Total insect</tissue>
    </source>
</reference>
<dbReference type="GeneID" id="117647922"/>
<keyword evidence="3" id="KW-0732">Signal</keyword>
<dbReference type="OrthoDB" id="10071013at2759"/>
<feature type="region of interest" description="Disordered" evidence="1">
    <location>
        <begin position="115"/>
        <end position="169"/>
    </location>
</feature>
<evidence type="ECO:0000256" key="2">
    <source>
        <dbReference type="SAM" id="Phobius"/>
    </source>
</evidence>
<evidence type="ECO:0000256" key="3">
    <source>
        <dbReference type="SAM" id="SignalP"/>
    </source>
</evidence>
<dbReference type="RefSeq" id="XP_034245796.1">
    <property type="nucleotide sequence ID" value="XM_034389905.1"/>
</dbReference>
<feature type="transmembrane region" description="Helical" evidence="2">
    <location>
        <begin position="195"/>
        <end position="217"/>
    </location>
</feature>
<dbReference type="AlphaFoldDB" id="A0A6P8Z701"/>
<sequence length="242" mass="25985">MELSQLTTATGPAGRGPWIALLLGLLTALAANGESLHDLNDSHLSELGSLSSNLSSVFTHNITARKEALESTSSLGNATQEVVRPKDIQLAELHQAKIAQHNSSEAASPYALRTPTVSHNDSLSTSESPAHTLASNTTRAGTTPSKPVDSAMNSTTPKKSKPAITFDIDDLPRDENGNVIVSDQSLVGAGPSFDFVVPIVIALLAVPFIAVLGAYAYKKSRDFWDRRHYRRMDFLIDGMYND</sequence>